<evidence type="ECO:0000313" key="2">
    <source>
        <dbReference type="EMBL" id="MFD2460578.1"/>
    </source>
</evidence>
<dbReference type="InterPro" id="IPR027417">
    <property type="entry name" value="P-loop_NTPase"/>
</dbReference>
<evidence type="ECO:0000256" key="1">
    <source>
        <dbReference type="SAM" id="MobiDB-lite"/>
    </source>
</evidence>
<protein>
    <submittedName>
        <fullName evidence="2">Type IV secretory system conjugative DNA transfer family protein</fullName>
    </submittedName>
</protein>
<dbReference type="InterPro" id="IPR003688">
    <property type="entry name" value="TraG/VirD4"/>
</dbReference>
<dbReference type="InterPro" id="IPR051162">
    <property type="entry name" value="T4SS_component"/>
</dbReference>
<dbReference type="Pfam" id="PF02534">
    <property type="entry name" value="T4SS-DNA_transf"/>
    <property type="match status" value="1"/>
</dbReference>
<sequence>MADPTSLVFSQLHLPRPLELAAVVRLLERLASDRDEARVIFEARADDSGTWHLLGCRASDIHPLRRLFGDLLPGTVFTGASASAPNLRPAVAVARQLRLEPPRLPLLADTAEATTRALLSALAVRFHASEGLVLQLVLGPRHAPKTLPKNAPAPGSSLLEALTAGEQPAGPETRQRIKERLSRSGFGATIRLGAASPDVDRRRRFITGVLSAISTARSPGVQVRLVPEKAHALNHAHLPWRWPLHLAAHELVGLLAWPIGEGELPGLPPLHPKALRAAQGVHTGPRVFARSAAPGDDRLLGISAKDQTYHGIAYGPSGSGKTIALQHLILADIAAGRAVAVLDPKRQLIDDLMARIPEERINDVVELNAGDATPVGFNPLDVGQRDPDVVVDGILAVFAAVFSDGWGPRTQDIFSACLRTLARASTPSEPATLVDLTRLLTDPKFRRTQVGRIQNDLALAGFWAWYNEQTPQAQAAAVAAPLNKLRQFLLRPALVRMLDQKQGRFRLRDMFRENKIVLIPLNEGLVGVGTAGLLGSLIVADIWQATQERASDPTTGQNPATIFIDEAPRFLNLPVSMADALAVSRSLGVGWFLAAQFRSQFPPPLARAVDMNARSKIQFATEYEDARDTAKLTRDLTPEDFMSLPRYHAYANLVADGHPSGWALVKTLPPPPATTDPAVVRAASQANYAPIPQPSAASASESEADSPLKEAPRPIERIGRKRRKS</sequence>
<dbReference type="SUPFAM" id="SSF52540">
    <property type="entry name" value="P-loop containing nucleoside triphosphate hydrolases"/>
    <property type="match status" value="1"/>
</dbReference>
<dbReference type="EMBL" id="JBHUKU010000009">
    <property type="protein sequence ID" value="MFD2460578.1"/>
    <property type="molecule type" value="Genomic_DNA"/>
</dbReference>
<dbReference type="Proteomes" id="UP001597419">
    <property type="component" value="Unassembled WGS sequence"/>
</dbReference>
<dbReference type="Gene3D" id="3.40.50.300">
    <property type="entry name" value="P-loop containing nucleotide triphosphate hydrolases"/>
    <property type="match status" value="2"/>
</dbReference>
<accession>A0ABW5GIA3</accession>
<proteinExistence type="predicted"/>
<gene>
    <name evidence="2" type="ORF">ACFSYJ_18360</name>
</gene>
<dbReference type="PANTHER" id="PTHR30121">
    <property type="entry name" value="UNCHARACTERIZED PROTEIN YJGR-RELATED"/>
    <property type="match status" value="1"/>
</dbReference>
<keyword evidence="3" id="KW-1185">Reference proteome</keyword>
<dbReference type="PANTHER" id="PTHR30121:SF6">
    <property type="entry name" value="SLR6007 PROTEIN"/>
    <property type="match status" value="1"/>
</dbReference>
<evidence type="ECO:0000313" key="3">
    <source>
        <dbReference type="Proteomes" id="UP001597419"/>
    </source>
</evidence>
<feature type="region of interest" description="Disordered" evidence="1">
    <location>
        <begin position="684"/>
        <end position="725"/>
    </location>
</feature>
<reference evidence="3" key="1">
    <citation type="journal article" date="2019" name="Int. J. Syst. Evol. Microbiol.">
        <title>The Global Catalogue of Microorganisms (GCM) 10K type strain sequencing project: providing services to taxonomists for standard genome sequencing and annotation.</title>
        <authorList>
            <consortium name="The Broad Institute Genomics Platform"/>
            <consortium name="The Broad Institute Genome Sequencing Center for Infectious Disease"/>
            <person name="Wu L."/>
            <person name="Ma J."/>
        </authorList>
    </citation>
    <scope>NUCLEOTIDE SEQUENCE [LARGE SCALE GENOMIC DNA]</scope>
    <source>
        <strain evidence="3">CGMCC 4.7643</strain>
    </source>
</reference>
<organism evidence="2 3">
    <name type="scientific">Amycolatopsis samaneae</name>
    <dbReference type="NCBI Taxonomy" id="664691"/>
    <lineage>
        <taxon>Bacteria</taxon>
        <taxon>Bacillati</taxon>
        <taxon>Actinomycetota</taxon>
        <taxon>Actinomycetes</taxon>
        <taxon>Pseudonocardiales</taxon>
        <taxon>Pseudonocardiaceae</taxon>
        <taxon>Amycolatopsis</taxon>
    </lineage>
</organism>
<feature type="compositionally biased region" description="Basic and acidic residues" evidence="1">
    <location>
        <begin position="706"/>
        <end position="718"/>
    </location>
</feature>
<dbReference type="RefSeq" id="WP_345393762.1">
    <property type="nucleotide sequence ID" value="NZ_BAABHG010000006.1"/>
</dbReference>
<name>A0ABW5GIA3_9PSEU</name>
<comment type="caution">
    <text evidence="2">The sequence shown here is derived from an EMBL/GenBank/DDBJ whole genome shotgun (WGS) entry which is preliminary data.</text>
</comment>